<organism evidence="10 11">
    <name type="scientific">Candidatus Fischerbacteria bacterium RBG_13_37_8</name>
    <dbReference type="NCBI Taxonomy" id="1817863"/>
    <lineage>
        <taxon>Bacteria</taxon>
        <taxon>Candidatus Fischeribacteriota</taxon>
    </lineage>
</organism>
<evidence type="ECO:0000256" key="7">
    <source>
        <dbReference type="RuleBase" id="RU004504"/>
    </source>
</evidence>
<evidence type="ECO:0000256" key="5">
    <source>
        <dbReference type="ARBA" id="ARBA00022898"/>
    </source>
</evidence>
<evidence type="ECO:0000313" key="11">
    <source>
        <dbReference type="Proteomes" id="UP000178943"/>
    </source>
</evidence>
<evidence type="ECO:0000256" key="2">
    <source>
        <dbReference type="ARBA" id="ARBA00010447"/>
    </source>
</evidence>
<dbReference type="InterPro" id="IPR015422">
    <property type="entry name" value="PyrdxlP-dep_Trfase_small"/>
</dbReference>
<dbReference type="GO" id="GO:0006534">
    <property type="term" value="P:cysteine metabolic process"/>
    <property type="evidence" value="ECO:0007669"/>
    <property type="project" value="UniProtKB-UniRule"/>
</dbReference>
<keyword evidence="5 8" id="KW-0663">Pyridoxal phosphate</keyword>
<dbReference type="Pfam" id="PF00266">
    <property type="entry name" value="Aminotran_5"/>
    <property type="match status" value="1"/>
</dbReference>
<comment type="function">
    <text evidence="8">Catalyzes the removal of elemental sulfur and selenium atoms from L-cysteine, L-cystine, L-selenocysteine, and L-selenocystine to produce L-alanine.</text>
</comment>
<evidence type="ECO:0000259" key="9">
    <source>
        <dbReference type="Pfam" id="PF00266"/>
    </source>
</evidence>
<dbReference type="InterPro" id="IPR015421">
    <property type="entry name" value="PyrdxlP-dep_Trfase_major"/>
</dbReference>
<dbReference type="InterPro" id="IPR010970">
    <property type="entry name" value="Cys_dSase_SufS"/>
</dbReference>
<sequence>MKNDPPAKLDSSKIRADFPIFKRLIRGKPLIYLDNPATTQHPQCVIDAISNFYSQHNANIRRATHLLSYEATQLYEEAHKKVAAFIGADNWHEIVFTRNATEALNLIAYAWGYWNLQEGDEILLTIMEHHSNIVPWQMLQNMKGIKLKYAMTTPEGRLDMDDFRRQLTSKVKLVSINHASNVLGTINPVKEMVLLAKNINAVTIIDGAQSVPHIPVNVKEIGCDFMAVSGHKMLGPTGSGFLYGKKKLMEKMHPFLYGGDMIDEVTLHNATWNELPWKYEAGTPAIADAIGLGAAIDYLSALGMENIMHYEQELNRYCLEQLQQIPDITIHGPLSTHDRLGVFTFNLNGISSHEVANLLDTYGIAVRSGNHCAQPLANHLHMGDTLRIGFYIYNTRKEIDVMIEILKKALALF</sequence>
<dbReference type="GO" id="GO:0031071">
    <property type="term" value="F:cysteine desulfurase activity"/>
    <property type="evidence" value="ECO:0007669"/>
    <property type="project" value="UniProtKB-UniRule"/>
</dbReference>
<dbReference type="Gene3D" id="3.90.1150.10">
    <property type="entry name" value="Aspartate Aminotransferase, domain 1"/>
    <property type="match status" value="1"/>
</dbReference>
<evidence type="ECO:0000256" key="8">
    <source>
        <dbReference type="RuleBase" id="RU004506"/>
    </source>
</evidence>
<dbReference type="InterPro" id="IPR016454">
    <property type="entry name" value="Cysteine_dSase"/>
</dbReference>
<dbReference type="CDD" id="cd06453">
    <property type="entry name" value="SufS_like"/>
    <property type="match status" value="1"/>
</dbReference>
<accession>A0A1F5V802</accession>
<protein>
    <recommendedName>
        <fullName evidence="3 8">Cysteine desulfurase</fullName>
        <ecNumber evidence="3 8">2.8.1.7</ecNumber>
    </recommendedName>
</protein>
<dbReference type="Proteomes" id="UP000178943">
    <property type="component" value="Unassembled WGS sequence"/>
</dbReference>
<dbReference type="GO" id="GO:0030170">
    <property type="term" value="F:pyridoxal phosphate binding"/>
    <property type="evidence" value="ECO:0007669"/>
    <property type="project" value="UniProtKB-UniRule"/>
</dbReference>
<dbReference type="EMBL" id="MFGW01000211">
    <property type="protein sequence ID" value="OGF59510.1"/>
    <property type="molecule type" value="Genomic_DNA"/>
</dbReference>
<dbReference type="PIRSF" id="PIRSF005572">
    <property type="entry name" value="NifS"/>
    <property type="match status" value="1"/>
</dbReference>
<comment type="catalytic activity">
    <reaction evidence="6 8">
        <text>(sulfur carrier)-H + L-cysteine = (sulfur carrier)-SH + L-alanine</text>
        <dbReference type="Rhea" id="RHEA:43892"/>
        <dbReference type="Rhea" id="RHEA-COMP:14737"/>
        <dbReference type="Rhea" id="RHEA-COMP:14739"/>
        <dbReference type="ChEBI" id="CHEBI:29917"/>
        <dbReference type="ChEBI" id="CHEBI:35235"/>
        <dbReference type="ChEBI" id="CHEBI:57972"/>
        <dbReference type="ChEBI" id="CHEBI:64428"/>
        <dbReference type="EC" id="2.8.1.7"/>
    </reaction>
</comment>
<feature type="domain" description="Aminotransferase class V" evidence="9">
    <location>
        <begin position="31"/>
        <end position="401"/>
    </location>
</feature>
<keyword evidence="4 8" id="KW-0808">Transferase</keyword>
<comment type="caution">
    <text evidence="10">The sequence shown here is derived from an EMBL/GenBank/DDBJ whole genome shotgun (WGS) entry which is preliminary data.</text>
</comment>
<evidence type="ECO:0000313" key="10">
    <source>
        <dbReference type="EMBL" id="OGF59510.1"/>
    </source>
</evidence>
<dbReference type="EC" id="2.8.1.7" evidence="3 8"/>
<evidence type="ECO:0000256" key="6">
    <source>
        <dbReference type="ARBA" id="ARBA00050776"/>
    </source>
</evidence>
<evidence type="ECO:0000256" key="3">
    <source>
        <dbReference type="ARBA" id="ARBA00012239"/>
    </source>
</evidence>
<dbReference type="STRING" id="1817863.A2Y62_07055"/>
<dbReference type="InterPro" id="IPR020578">
    <property type="entry name" value="Aminotrans_V_PyrdxlP_BS"/>
</dbReference>
<gene>
    <name evidence="10" type="ORF">A2Y62_07055</name>
</gene>
<comment type="similarity">
    <text evidence="2 8">Belongs to the class-V pyridoxal-phosphate-dependent aminotransferase family. Csd subfamily.</text>
</comment>
<dbReference type="PANTHER" id="PTHR43586:SF8">
    <property type="entry name" value="CYSTEINE DESULFURASE 1, CHLOROPLASTIC"/>
    <property type="match status" value="1"/>
</dbReference>
<dbReference type="SUPFAM" id="SSF53383">
    <property type="entry name" value="PLP-dependent transferases"/>
    <property type="match status" value="1"/>
</dbReference>
<dbReference type="Gene3D" id="3.40.640.10">
    <property type="entry name" value="Type I PLP-dependent aspartate aminotransferase-like (Major domain)"/>
    <property type="match status" value="1"/>
</dbReference>
<reference evidence="10 11" key="1">
    <citation type="journal article" date="2016" name="Nat. Commun.">
        <title>Thousands of microbial genomes shed light on interconnected biogeochemical processes in an aquifer system.</title>
        <authorList>
            <person name="Anantharaman K."/>
            <person name="Brown C.T."/>
            <person name="Hug L.A."/>
            <person name="Sharon I."/>
            <person name="Castelle C.J."/>
            <person name="Probst A.J."/>
            <person name="Thomas B.C."/>
            <person name="Singh A."/>
            <person name="Wilkins M.J."/>
            <person name="Karaoz U."/>
            <person name="Brodie E.L."/>
            <person name="Williams K.H."/>
            <person name="Hubbard S.S."/>
            <person name="Banfield J.F."/>
        </authorList>
    </citation>
    <scope>NUCLEOTIDE SEQUENCE [LARGE SCALE GENOMIC DNA]</scope>
</reference>
<comment type="cofactor">
    <cofactor evidence="1 7">
        <name>pyridoxal 5'-phosphate</name>
        <dbReference type="ChEBI" id="CHEBI:597326"/>
    </cofactor>
</comment>
<dbReference type="PROSITE" id="PS00595">
    <property type="entry name" value="AA_TRANSFER_CLASS_5"/>
    <property type="match status" value="1"/>
</dbReference>
<dbReference type="InterPro" id="IPR000192">
    <property type="entry name" value="Aminotrans_V_dom"/>
</dbReference>
<proteinExistence type="inferred from homology"/>
<dbReference type="AlphaFoldDB" id="A0A1F5V802"/>
<name>A0A1F5V802_9BACT</name>
<dbReference type="InterPro" id="IPR015424">
    <property type="entry name" value="PyrdxlP-dep_Trfase"/>
</dbReference>
<dbReference type="PANTHER" id="PTHR43586">
    <property type="entry name" value="CYSTEINE DESULFURASE"/>
    <property type="match status" value="1"/>
</dbReference>
<evidence type="ECO:0000256" key="4">
    <source>
        <dbReference type="ARBA" id="ARBA00022679"/>
    </source>
</evidence>
<evidence type="ECO:0000256" key="1">
    <source>
        <dbReference type="ARBA" id="ARBA00001933"/>
    </source>
</evidence>
<dbReference type="NCBIfam" id="TIGR01979">
    <property type="entry name" value="sufS"/>
    <property type="match status" value="1"/>
</dbReference>